<dbReference type="InterPro" id="IPR016181">
    <property type="entry name" value="Acyl_CoA_acyltransferase"/>
</dbReference>
<dbReference type="InterPro" id="IPR000182">
    <property type="entry name" value="GNAT_dom"/>
</dbReference>
<feature type="domain" description="N-acetyltransferase" evidence="1">
    <location>
        <begin position="9"/>
        <end position="158"/>
    </location>
</feature>
<gene>
    <name evidence="2" type="ORF">ERS852580_01757</name>
</gene>
<accession>A0A173TQI8</accession>
<dbReference type="Proteomes" id="UP000095673">
    <property type="component" value="Unassembled WGS sequence"/>
</dbReference>
<dbReference type="Gene3D" id="3.40.630.30">
    <property type="match status" value="1"/>
</dbReference>
<dbReference type="OrthoDB" id="1949423at2"/>
<reference evidence="2 3" key="1">
    <citation type="submission" date="2015-09" db="EMBL/GenBank/DDBJ databases">
        <authorList>
            <consortium name="Pathogen Informatics"/>
        </authorList>
    </citation>
    <scope>NUCLEOTIDE SEQUENCE [LARGE SCALE GENOMIC DNA]</scope>
    <source>
        <strain evidence="2 3">2789STDY5834968</strain>
    </source>
</reference>
<dbReference type="PROSITE" id="PS51186">
    <property type="entry name" value="GNAT"/>
    <property type="match status" value="1"/>
</dbReference>
<evidence type="ECO:0000313" key="2">
    <source>
        <dbReference type="EMBL" id="CUN05093.1"/>
    </source>
</evidence>
<evidence type="ECO:0000313" key="3">
    <source>
        <dbReference type="Proteomes" id="UP000095673"/>
    </source>
</evidence>
<dbReference type="GO" id="GO:0016747">
    <property type="term" value="F:acyltransferase activity, transferring groups other than amino-acyl groups"/>
    <property type="evidence" value="ECO:0007669"/>
    <property type="project" value="InterPro"/>
</dbReference>
<dbReference type="EMBL" id="CYXM01000007">
    <property type="protein sequence ID" value="CUN05093.1"/>
    <property type="molecule type" value="Genomic_DNA"/>
</dbReference>
<dbReference type="RefSeq" id="WP_055238077.1">
    <property type="nucleotide sequence ID" value="NZ_CYXM01000007.1"/>
</dbReference>
<proteinExistence type="predicted"/>
<organism evidence="2 3">
    <name type="scientific">Agathobacter rectalis</name>
    <dbReference type="NCBI Taxonomy" id="39491"/>
    <lineage>
        <taxon>Bacteria</taxon>
        <taxon>Bacillati</taxon>
        <taxon>Bacillota</taxon>
        <taxon>Clostridia</taxon>
        <taxon>Lachnospirales</taxon>
        <taxon>Lachnospiraceae</taxon>
        <taxon>Agathobacter</taxon>
    </lineage>
</organism>
<dbReference type="AlphaFoldDB" id="A0A173TQI8"/>
<dbReference type="CDD" id="cd04301">
    <property type="entry name" value="NAT_SF"/>
    <property type="match status" value="1"/>
</dbReference>
<sequence length="210" mass="25129">MINNKEIYIKYSELSSEERVFYYDLICRYVGKFSWEYPGFFQWYSSLFLDNYQLMNDREIIVCEKDFSIVGLAILKSNAVEKKICTLRVDNRFRGQGIGKKLIGLSLEWLEYDTPIITMHKTKQYQFSKLLDFYGFKLEQKQPHYYRLFNIEYVYNGILPDKKIVLNQLKVANLQGLCKSFIDTGRDSFEAYLGDYIRTKFDNRTRFNII</sequence>
<protein>
    <recommendedName>
        <fullName evidence="1">N-acetyltransferase domain-containing protein</fullName>
    </recommendedName>
</protein>
<dbReference type="SUPFAM" id="SSF55729">
    <property type="entry name" value="Acyl-CoA N-acyltransferases (Nat)"/>
    <property type="match status" value="1"/>
</dbReference>
<evidence type="ECO:0000259" key="1">
    <source>
        <dbReference type="PROSITE" id="PS51186"/>
    </source>
</evidence>
<name>A0A173TQI8_9FIRM</name>
<dbReference type="Pfam" id="PF00583">
    <property type="entry name" value="Acetyltransf_1"/>
    <property type="match status" value="1"/>
</dbReference>